<protein>
    <submittedName>
        <fullName evidence="2">Transporter suffix domain-containing protein</fullName>
    </submittedName>
</protein>
<reference evidence="2" key="1">
    <citation type="journal article" date="2023" name="Front. Microbiol.">
        <title>Phylogeography and host specificity of Pasteurellaceae pathogenic to sea-farmed fish in the north-east Atlantic.</title>
        <authorList>
            <person name="Gulla S."/>
            <person name="Colquhoun D.J."/>
            <person name="Olsen A.B."/>
            <person name="Spilsberg B."/>
            <person name="Lagesen K."/>
            <person name="Aakesson C.P."/>
            <person name="Strom S."/>
            <person name="Manji F."/>
            <person name="Birkbeck T.H."/>
            <person name="Nilsen H.K."/>
        </authorList>
    </citation>
    <scope>NUCLEOTIDE SEQUENCE</scope>
    <source>
        <strain evidence="2">TW16_20</strain>
    </source>
</reference>
<dbReference type="NCBIfam" id="NF033684">
    <property type="entry name" value="suffix_2_RND"/>
    <property type="match status" value="1"/>
</dbReference>
<name>A0AAJ6NAQ4_9PAST</name>
<sequence length="75" mass="8608">MKKTLGYLLFVLSFVAWGVIALLPFLEITKVQIASFTTMLIIAGEVFFWLSLLFLGKDFISKIKVFFTRKKDLIS</sequence>
<dbReference type="RefSeq" id="WP_306374267.1">
    <property type="nucleotide sequence ID" value="NZ_JASAYK010000004.1"/>
</dbReference>
<dbReference type="AlphaFoldDB" id="A0AAJ6NAQ4"/>
<evidence type="ECO:0000313" key="3">
    <source>
        <dbReference type="Proteomes" id="UP001236239"/>
    </source>
</evidence>
<dbReference type="InterPro" id="IPR047961">
    <property type="entry name" value="Transp_suffix-like"/>
</dbReference>
<accession>A0AAJ6NAQ4</accession>
<organism evidence="2 3">
    <name type="scientific">Phocoenobacter skyensis</name>
    <dbReference type="NCBI Taxonomy" id="97481"/>
    <lineage>
        <taxon>Bacteria</taxon>
        <taxon>Pseudomonadati</taxon>
        <taxon>Pseudomonadota</taxon>
        <taxon>Gammaproteobacteria</taxon>
        <taxon>Pasteurellales</taxon>
        <taxon>Pasteurellaceae</taxon>
        <taxon>Phocoenobacter</taxon>
    </lineage>
</organism>
<dbReference type="Proteomes" id="UP001236239">
    <property type="component" value="Unassembled WGS sequence"/>
</dbReference>
<proteinExistence type="predicted"/>
<keyword evidence="1" id="KW-1133">Transmembrane helix</keyword>
<feature type="transmembrane region" description="Helical" evidence="1">
    <location>
        <begin position="7"/>
        <end position="26"/>
    </location>
</feature>
<feature type="transmembrane region" description="Helical" evidence="1">
    <location>
        <begin position="32"/>
        <end position="55"/>
    </location>
</feature>
<dbReference type="EMBL" id="JASAYQ010000013">
    <property type="protein sequence ID" value="MDP8173321.1"/>
    <property type="molecule type" value="Genomic_DNA"/>
</dbReference>
<keyword evidence="1" id="KW-0812">Transmembrane</keyword>
<evidence type="ECO:0000313" key="2">
    <source>
        <dbReference type="EMBL" id="MDP8173321.1"/>
    </source>
</evidence>
<evidence type="ECO:0000256" key="1">
    <source>
        <dbReference type="SAM" id="Phobius"/>
    </source>
</evidence>
<gene>
    <name evidence="2" type="ORF">QJU93_08125</name>
</gene>
<comment type="caution">
    <text evidence="2">The sequence shown here is derived from an EMBL/GenBank/DDBJ whole genome shotgun (WGS) entry which is preliminary data.</text>
</comment>
<keyword evidence="1" id="KW-0472">Membrane</keyword>